<organism evidence="2 3">
    <name type="scientific">Streptomyces shaanxiensis</name>
    <dbReference type="NCBI Taxonomy" id="653357"/>
    <lineage>
        <taxon>Bacteria</taxon>
        <taxon>Bacillati</taxon>
        <taxon>Actinomycetota</taxon>
        <taxon>Actinomycetes</taxon>
        <taxon>Kitasatosporales</taxon>
        <taxon>Streptomycetaceae</taxon>
        <taxon>Streptomyces</taxon>
    </lineage>
</organism>
<evidence type="ECO:0000313" key="2">
    <source>
        <dbReference type="EMBL" id="GAA4058130.1"/>
    </source>
</evidence>
<gene>
    <name evidence="2" type="ORF">GCM10022233_33440</name>
</gene>
<accession>A0ABP7V375</accession>
<evidence type="ECO:0000313" key="3">
    <source>
        <dbReference type="Proteomes" id="UP001499984"/>
    </source>
</evidence>
<reference evidence="3" key="1">
    <citation type="journal article" date="2019" name="Int. J. Syst. Evol. Microbiol.">
        <title>The Global Catalogue of Microorganisms (GCM) 10K type strain sequencing project: providing services to taxonomists for standard genome sequencing and annotation.</title>
        <authorList>
            <consortium name="The Broad Institute Genomics Platform"/>
            <consortium name="The Broad Institute Genome Sequencing Center for Infectious Disease"/>
            <person name="Wu L."/>
            <person name="Ma J."/>
        </authorList>
    </citation>
    <scope>NUCLEOTIDE SEQUENCE [LARGE SCALE GENOMIC DNA]</scope>
    <source>
        <strain evidence="3">JCM 16925</strain>
    </source>
</reference>
<sequence>MPVEFLLDHFLQRVQQPGVGPAGRAAKVRGGDRHGYSWGTHDTGKVTGERFAGTYGIVGYESVGYEAVG</sequence>
<dbReference type="EMBL" id="BAAAZY010000010">
    <property type="protein sequence ID" value="GAA4058130.1"/>
    <property type="molecule type" value="Genomic_DNA"/>
</dbReference>
<keyword evidence="3" id="KW-1185">Reference proteome</keyword>
<comment type="caution">
    <text evidence="2">The sequence shown here is derived from an EMBL/GenBank/DDBJ whole genome shotgun (WGS) entry which is preliminary data.</text>
</comment>
<name>A0ABP7V375_9ACTN</name>
<protein>
    <submittedName>
        <fullName evidence="2">Uncharacterized protein</fullName>
    </submittedName>
</protein>
<dbReference type="Proteomes" id="UP001499984">
    <property type="component" value="Unassembled WGS sequence"/>
</dbReference>
<proteinExistence type="predicted"/>
<feature type="region of interest" description="Disordered" evidence="1">
    <location>
        <begin position="21"/>
        <end position="41"/>
    </location>
</feature>
<evidence type="ECO:0000256" key="1">
    <source>
        <dbReference type="SAM" id="MobiDB-lite"/>
    </source>
</evidence>